<evidence type="ECO:0000313" key="2">
    <source>
        <dbReference type="Proteomes" id="UP001500279"/>
    </source>
</evidence>
<comment type="caution">
    <text evidence="1">The sequence shown here is derived from an EMBL/GenBank/DDBJ whole genome shotgun (WGS) entry which is preliminary data.</text>
</comment>
<name>A0ABN1K4R1_9BURK</name>
<dbReference type="Proteomes" id="UP001500279">
    <property type="component" value="Unassembled WGS sequence"/>
</dbReference>
<dbReference type="RefSeq" id="WP_231012996.1">
    <property type="nucleotide sequence ID" value="NZ_BAAAEW010000020.1"/>
</dbReference>
<keyword evidence="2" id="KW-1185">Reference proteome</keyword>
<reference evidence="1 2" key="1">
    <citation type="journal article" date="2019" name="Int. J. Syst. Evol. Microbiol.">
        <title>The Global Catalogue of Microorganisms (GCM) 10K type strain sequencing project: providing services to taxonomists for standard genome sequencing and annotation.</title>
        <authorList>
            <consortium name="The Broad Institute Genomics Platform"/>
            <consortium name="The Broad Institute Genome Sequencing Center for Infectious Disease"/>
            <person name="Wu L."/>
            <person name="Ma J."/>
        </authorList>
    </citation>
    <scope>NUCLEOTIDE SEQUENCE [LARGE SCALE GENOMIC DNA]</scope>
    <source>
        <strain evidence="1 2">JCM 15503</strain>
    </source>
</reference>
<accession>A0ABN1K4R1</accession>
<protein>
    <recommendedName>
        <fullName evidence="3">EcsC family protein</fullName>
    </recommendedName>
</protein>
<evidence type="ECO:0008006" key="3">
    <source>
        <dbReference type="Google" id="ProtNLM"/>
    </source>
</evidence>
<evidence type="ECO:0000313" key="1">
    <source>
        <dbReference type="EMBL" id="GAA0754489.1"/>
    </source>
</evidence>
<sequence length="199" mass="20816">MSSDSSSVAVRLGEAVLNLVSSVPPARELASSQPADAAWQLAQRAARKAGVAAGTLALPPGPLGWLTILPELVAVWRIQAQMVADIAAIYGTQHAPTREQMLYCLFRHTAAQAVRDLAVRMGQRVLVKEAGAQVLQSVAGAIGLHLSQRALGHGVSRWVPVAGAVGVGAYAWHDTRQVAKQAMALFDPQTTSTASPAAD</sequence>
<proteinExistence type="predicted"/>
<organism evidence="1 2">
    <name type="scientific">Ideonella azotifigens</name>
    <dbReference type="NCBI Taxonomy" id="513160"/>
    <lineage>
        <taxon>Bacteria</taxon>
        <taxon>Pseudomonadati</taxon>
        <taxon>Pseudomonadota</taxon>
        <taxon>Betaproteobacteria</taxon>
        <taxon>Burkholderiales</taxon>
        <taxon>Sphaerotilaceae</taxon>
        <taxon>Ideonella</taxon>
    </lineage>
</organism>
<dbReference type="EMBL" id="BAAAEW010000020">
    <property type="protein sequence ID" value="GAA0754489.1"/>
    <property type="molecule type" value="Genomic_DNA"/>
</dbReference>
<gene>
    <name evidence="1" type="ORF">GCM10009107_31020</name>
</gene>